<keyword evidence="2" id="KW-0378">Hydrolase</keyword>
<gene>
    <name evidence="2" type="ORF">KJF94_08840</name>
</gene>
<dbReference type="RefSeq" id="WP_214382651.1">
    <property type="nucleotide sequence ID" value="NZ_CP169287.1"/>
</dbReference>
<dbReference type="Gene3D" id="3.40.1350.10">
    <property type="match status" value="1"/>
</dbReference>
<organism evidence="2 3">
    <name type="scientific">Pseudomonas hormoni</name>
    <dbReference type="NCBI Taxonomy" id="3093767"/>
    <lineage>
        <taxon>Bacteria</taxon>
        <taxon>Pseudomonadati</taxon>
        <taxon>Pseudomonadota</taxon>
        <taxon>Gammaproteobacteria</taxon>
        <taxon>Pseudomonadales</taxon>
        <taxon>Pseudomonadaceae</taxon>
        <taxon>Pseudomonas</taxon>
    </lineage>
</organism>
<dbReference type="InterPro" id="IPR007560">
    <property type="entry name" value="Restrct_endonuc_IV_Mrr"/>
</dbReference>
<evidence type="ECO:0000259" key="1">
    <source>
        <dbReference type="Pfam" id="PF04471"/>
    </source>
</evidence>
<dbReference type="EC" id="3.1.21.-" evidence="2"/>
<sequence length="67" mass="7125">MNNIFEQLIDGIEAANANLGMVITSGTIAESAVKAAEEYAEATGIQIELVDGDQFAKLLIEQGIGKW</sequence>
<dbReference type="EMBL" id="CP075566">
    <property type="protein sequence ID" value="QVW25635.1"/>
    <property type="molecule type" value="Genomic_DNA"/>
</dbReference>
<dbReference type="GO" id="GO:0004519">
    <property type="term" value="F:endonuclease activity"/>
    <property type="evidence" value="ECO:0007669"/>
    <property type="project" value="UniProtKB-KW"/>
</dbReference>
<accession>A0ABX8F263</accession>
<keyword evidence="3" id="KW-1185">Reference proteome</keyword>
<evidence type="ECO:0000313" key="2">
    <source>
        <dbReference type="EMBL" id="QVW25635.1"/>
    </source>
</evidence>
<evidence type="ECO:0000313" key="3">
    <source>
        <dbReference type="Proteomes" id="UP000681155"/>
    </source>
</evidence>
<protein>
    <submittedName>
        <fullName evidence="2">Restriction endonuclease</fullName>
        <ecNumber evidence="2">3.1.21.-</ecNumber>
    </submittedName>
</protein>
<proteinExistence type="predicted"/>
<dbReference type="Pfam" id="PF04471">
    <property type="entry name" value="Mrr_cat"/>
    <property type="match status" value="1"/>
</dbReference>
<dbReference type="InterPro" id="IPR011856">
    <property type="entry name" value="tRNA_endonuc-like_dom_sf"/>
</dbReference>
<dbReference type="GO" id="GO:0016787">
    <property type="term" value="F:hydrolase activity"/>
    <property type="evidence" value="ECO:0007669"/>
    <property type="project" value="UniProtKB-KW"/>
</dbReference>
<keyword evidence="2" id="KW-0540">Nuclease</keyword>
<feature type="domain" description="Restriction endonuclease type IV Mrr" evidence="1">
    <location>
        <begin position="7"/>
        <end position="59"/>
    </location>
</feature>
<dbReference type="Proteomes" id="UP000681155">
    <property type="component" value="Chromosome"/>
</dbReference>
<keyword evidence="2" id="KW-0255">Endonuclease</keyword>
<reference evidence="2 3" key="1">
    <citation type="submission" date="2021-05" db="EMBL/GenBank/DDBJ databases">
        <title>Complete genome of the cytokinin-producing biocontrol strain Pseudomonas fluorescens G20-18.</title>
        <authorList>
            <person name="Nielsen T.K."/>
            <person name="Mekureyaw M.F."/>
            <person name="Hansen L.H."/>
            <person name="Nicolaisen M.H."/>
            <person name="Roitsch T.G."/>
            <person name="Hennessy R.C."/>
        </authorList>
    </citation>
    <scope>NUCLEOTIDE SEQUENCE [LARGE SCALE GENOMIC DNA]</scope>
    <source>
        <strain evidence="2 3">G20-18</strain>
    </source>
</reference>
<name>A0ABX8F263_9PSED</name>